<reference evidence="11 12" key="1">
    <citation type="journal article" date="2015" name="Genome Announc.">
        <title>Complete genome sequences for 35 biothreat assay-relevant bacillus species.</title>
        <authorList>
            <person name="Johnson S.L."/>
            <person name="Daligault H.E."/>
            <person name="Davenport K.W."/>
            <person name="Jaissle J."/>
            <person name="Frey K.G."/>
            <person name="Ladner J.T."/>
            <person name="Broomall S.M."/>
            <person name="Bishop-Lilly K.A."/>
            <person name="Bruce D.C."/>
            <person name="Gibbons H.S."/>
            <person name="Coyne S.R."/>
            <person name="Lo C.C."/>
            <person name="Meincke L."/>
            <person name="Munk A.C."/>
            <person name="Koroleva G.I."/>
            <person name="Rosenzweig C.N."/>
            <person name="Palacios G.F."/>
            <person name="Redden C.L."/>
            <person name="Minogue T.D."/>
            <person name="Chain P.S."/>
        </authorList>
    </citation>
    <scope>NUCLEOTIDE SEQUENCE [LARGE SCALE GENOMIC DNA]</scope>
    <source>
        <strain evidence="12">ATCC 14581 / DSM 32 / JCM 2506 / NBRC 15308 / NCIMB 9376 / NCTC 10342 / NRRL B-14308 / VKM B-512</strain>
    </source>
</reference>
<dbReference type="PRINTS" id="PR00344">
    <property type="entry name" value="BCTRLSENSOR"/>
</dbReference>
<dbReference type="Gene3D" id="1.10.287.130">
    <property type="match status" value="1"/>
</dbReference>
<dbReference type="GO" id="GO:0005886">
    <property type="term" value="C:plasma membrane"/>
    <property type="evidence" value="ECO:0007669"/>
    <property type="project" value="UniProtKB-SubCell"/>
</dbReference>
<dbReference type="InterPro" id="IPR005467">
    <property type="entry name" value="His_kinase_dom"/>
</dbReference>
<dbReference type="Pfam" id="PF00512">
    <property type="entry name" value="HisKA"/>
    <property type="match status" value="1"/>
</dbReference>
<evidence type="ECO:0000256" key="8">
    <source>
        <dbReference type="ARBA" id="ARBA00022840"/>
    </source>
</evidence>
<dbReference type="SMART" id="SM00387">
    <property type="entry name" value="HATPase_c"/>
    <property type="match status" value="1"/>
</dbReference>
<feature type="transmembrane region" description="Helical" evidence="10">
    <location>
        <begin position="256"/>
        <end position="277"/>
    </location>
</feature>
<comment type="subcellular location">
    <subcellularLocation>
        <location evidence="2">Cell membrane</location>
        <topology evidence="2">Multi-pass membrane protein</topology>
    </subcellularLocation>
</comment>
<dbReference type="InterPro" id="IPR036097">
    <property type="entry name" value="HisK_dim/P_sf"/>
</dbReference>
<dbReference type="HOGENOM" id="CLU_000445_89_26_9"/>
<dbReference type="InterPro" id="IPR003661">
    <property type="entry name" value="HisK_dim/P_dom"/>
</dbReference>
<dbReference type="SMART" id="SM00388">
    <property type="entry name" value="HisKA"/>
    <property type="match status" value="1"/>
</dbReference>
<evidence type="ECO:0000256" key="10">
    <source>
        <dbReference type="SAM" id="Phobius"/>
    </source>
</evidence>
<dbReference type="InterPro" id="IPR004358">
    <property type="entry name" value="Sig_transdc_His_kin-like_C"/>
</dbReference>
<evidence type="ECO:0000256" key="2">
    <source>
        <dbReference type="ARBA" id="ARBA00004651"/>
    </source>
</evidence>
<dbReference type="CDD" id="cd00075">
    <property type="entry name" value="HATPase"/>
    <property type="match status" value="1"/>
</dbReference>
<keyword evidence="9" id="KW-0902">Two-component regulatory system</keyword>
<dbReference type="InterPro" id="IPR036890">
    <property type="entry name" value="HATPase_C_sf"/>
</dbReference>
<dbReference type="PANTHER" id="PTHR43711">
    <property type="entry name" value="TWO-COMPONENT HISTIDINE KINASE"/>
    <property type="match status" value="1"/>
</dbReference>
<gene>
    <name evidence="11" type="ORF">BG04_2611</name>
</gene>
<dbReference type="EMBL" id="CP009920">
    <property type="protein sequence ID" value="AJI22772.1"/>
    <property type="molecule type" value="Genomic_DNA"/>
</dbReference>
<dbReference type="Pfam" id="PF02518">
    <property type="entry name" value="HATPase_c"/>
    <property type="match status" value="1"/>
</dbReference>
<dbReference type="PROSITE" id="PS51257">
    <property type="entry name" value="PROKAR_LIPOPROTEIN"/>
    <property type="match status" value="1"/>
</dbReference>
<dbReference type="RefSeq" id="WP_034654719.1">
    <property type="nucleotide sequence ID" value="NZ_CP009920.1"/>
</dbReference>
<protein>
    <recommendedName>
        <fullName evidence="3">histidine kinase</fullName>
        <ecNumber evidence="3">2.7.13.3</ecNumber>
    </recommendedName>
</protein>
<evidence type="ECO:0000256" key="9">
    <source>
        <dbReference type="ARBA" id="ARBA00023012"/>
    </source>
</evidence>
<keyword evidence="6" id="KW-0547">Nucleotide-binding</keyword>
<dbReference type="CDD" id="cd00082">
    <property type="entry name" value="HisKA"/>
    <property type="match status" value="1"/>
</dbReference>
<keyword evidence="7 11" id="KW-0418">Kinase</keyword>
<organism evidence="11 12">
    <name type="scientific">Priestia megaterium (strain ATCC 14581 / DSM 32 / CCUG 1817 / JCM 2506 / NBRC 15308 / NCIMB 9376 / NCTC 10342 / NRRL B-14308 / VKM B-512 / Ford 19)</name>
    <name type="common">Bacillus megaterium</name>
    <dbReference type="NCBI Taxonomy" id="1348623"/>
    <lineage>
        <taxon>Bacteria</taxon>
        <taxon>Bacillati</taxon>
        <taxon>Bacillota</taxon>
        <taxon>Bacilli</taxon>
        <taxon>Bacillales</taxon>
        <taxon>Bacillaceae</taxon>
        <taxon>Priestia</taxon>
    </lineage>
</organism>
<accession>A0A0B6ANS6</accession>
<evidence type="ECO:0000313" key="12">
    <source>
        <dbReference type="Proteomes" id="UP000031829"/>
    </source>
</evidence>
<dbReference type="GO" id="GO:0005524">
    <property type="term" value="F:ATP binding"/>
    <property type="evidence" value="ECO:0007669"/>
    <property type="project" value="UniProtKB-KW"/>
</dbReference>
<evidence type="ECO:0000256" key="1">
    <source>
        <dbReference type="ARBA" id="ARBA00000085"/>
    </source>
</evidence>
<evidence type="ECO:0000256" key="6">
    <source>
        <dbReference type="ARBA" id="ARBA00022741"/>
    </source>
</evidence>
<dbReference type="KEGG" id="bmeg:BG04_2611"/>
<keyword evidence="4" id="KW-0597">Phosphoprotein</keyword>
<dbReference type="Proteomes" id="UP000031829">
    <property type="component" value="Chromosome"/>
</dbReference>
<dbReference type="SUPFAM" id="SSF55874">
    <property type="entry name" value="ATPase domain of HSP90 chaperone/DNA topoisomerase II/histidine kinase"/>
    <property type="match status" value="1"/>
</dbReference>
<keyword evidence="10" id="KW-0472">Membrane</keyword>
<dbReference type="SUPFAM" id="SSF47384">
    <property type="entry name" value="Homodimeric domain of signal transducing histidine kinase"/>
    <property type="match status" value="1"/>
</dbReference>
<feature type="transmembrane region" description="Helical" evidence="10">
    <location>
        <begin position="12"/>
        <end position="38"/>
    </location>
</feature>
<dbReference type="GeneID" id="93640682"/>
<keyword evidence="10" id="KW-1133">Transmembrane helix</keyword>
<dbReference type="EC" id="2.7.13.3" evidence="3"/>
<keyword evidence="5" id="KW-0808">Transferase</keyword>
<dbReference type="Gene3D" id="3.30.565.10">
    <property type="entry name" value="Histidine kinase-like ATPase, C-terminal domain"/>
    <property type="match status" value="1"/>
</dbReference>
<proteinExistence type="predicted"/>
<dbReference type="GO" id="GO:0000155">
    <property type="term" value="F:phosphorelay sensor kinase activity"/>
    <property type="evidence" value="ECO:0007669"/>
    <property type="project" value="InterPro"/>
</dbReference>
<comment type="catalytic activity">
    <reaction evidence="1">
        <text>ATP + protein L-histidine = ADP + protein N-phospho-L-histidine.</text>
        <dbReference type="EC" id="2.7.13.3"/>
    </reaction>
</comment>
<dbReference type="PROSITE" id="PS50109">
    <property type="entry name" value="HIS_KIN"/>
    <property type="match status" value="1"/>
</dbReference>
<name>A0A0B6ANS6_PRIM2</name>
<dbReference type="InterPro" id="IPR003594">
    <property type="entry name" value="HATPase_dom"/>
</dbReference>
<evidence type="ECO:0000256" key="7">
    <source>
        <dbReference type="ARBA" id="ARBA00022777"/>
    </source>
</evidence>
<keyword evidence="8" id="KW-0067">ATP-binding</keyword>
<sequence length="584" mass="67113">MKSIKRRLTFHFSFQFIAIIACVCCVLFCALMFLAYYLSKQDIKRDLPSGSLSVLTGDTTVEGGKATVSDDLAKQLKQEGLWYQVLNKQGKVIGEINSPKDLPKHYGLSELLEMDKTKKFKDYNVVTELDTFLTTPTYYILGYKSDLKDQLYAMYANYNKEGVPPKSDIPLIKKALKEKNASLQILNDKGDILASIRMSKEKTSYDPLEIISRKIEQDKYDSTATVFHDSKKKISWIFYTPNNHHSITDESIIRKAWMISIIVAVSVLIATIAFSIWNAFRYGGPLLLFTSWLGRMGSGNYSEVLTEKERKRVFRKNGKVRFQYRLYSEVITAFYEMAEQLSLAEKERKQLETTREEWMTGISHDLRTPLSTIQGYGHMLESGHYNWNEEELKEIGQTLRDKSEYMVELVEDFSLAFKLKNNVVVLETKKVDVHQLLQHIVLKFVNDRTIENVHFSYVPAHLQPFTQADPRWFERMLDNLIFNAIKHNPKNTTITISTVIKSDRVLITIQDDGIGMDEETQKNLFDRYYRGTNTTEKTEGAGLGMSIAKAICELHKGHIEVRSTLHEGTAIILHLPLSVDQQPD</sequence>
<evidence type="ECO:0000256" key="5">
    <source>
        <dbReference type="ARBA" id="ARBA00022679"/>
    </source>
</evidence>
<keyword evidence="10" id="KW-0812">Transmembrane</keyword>
<dbReference type="PANTHER" id="PTHR43711:SF1">
    <property type="entry name" value="HISTIDINE KINASE 1"/>
    <property type="match status" value="1"/>
</dbReference>
<dbReference type="InterPro" id="IPR050736">
    <property type="entry name" value="Sensor_HK_Regulatory"/>
</dbReference>
<dbReference type="AlphaFoldDB" id="A0A0B6ANS6"/>
<evidence type="ECO:0000256" key="3">
    <source>
        <dbReference type="ARBA" id="ARBA00012438"/>
    </source>
</evidence>
<evidence type="ECO:0000256" key="4">
    <source>
        <dbReference type="ARBA" id="ARBA00022553"/>
    </source>
</evidence>
<dbReference type="FunFam" id="3.30.565.10:FF:000006">
    <property type="entry name" value="Sensor histidine kinase WalK"/>
    <property type="match status" value="1"/>
</dbReference>
<evidence type="ECO:0000313" key="11">
    <source>
        <dbReference type="EMBL" id="AJI22772.1"/>
    </source>
</evidence>